<reference evidence="2" key="1">
    <citation type="journal article" date="2019" name="bioRxiv">
        <title>The Genome of the Zebra Mussel, Dreissena polymorpha: A Resource for Invasive Species Research.</title>
        <authorList>
            <person name="McCartney M.A."/>
            <person name="Auch B."/>
            <person name="Kono T."/>
            <person name="Mallez S."/>
            <person name="Zhang Y."/>
            <person name="Obille A."/>
            <person name="Becker A."/>
            <person name="Abrahante J.E."/>
            <person name="Garbe J."/>
            <person name="Badalamenti J.P."/>
            <person name="Herman A."/>
            <person name="Mangelson H."/>
            <person name="Liachko I."/>
            <person name="Sullivan S."/>
            <person name="Sone E.D."/>
            <person name="Koren S."/>
            <person name="Silverstein K.A.T."/>
            <person name="Beckman K.B."/>
            <person name="Gohl D.M."/>
        </authorList>
    </citation>
    <scope>NUCLEOTIDE SEQUENCE</scope>
    <source>
        <strain evidence="2">Duluth1</strain>
        <tissue evidence="2">Whole animal</tissue>
    </source>
</reference>
<reference evidence="2" key="2">
    <citation type="submission" date="2020-11" db="EMBL/GenBank/DDBJ databases">
        <authorList>
            <person name="McCartney M.A."/>
            <person name="Auch B."/>
            <person name="Kono T."/>
            <person name="Mallez S."/>
            <person name="Becker A."/>
            <person name="Gohl D.M."/>
            <person name="Silverstein K.A.T."/>
            <person name="Koren S."/>
            <person name="Bechman K.B."/>
            <person name="Herman A."/>
            <person name="Abrahante J.E."/>
            <person name="Garbe J."/>
        </authorList>
    </citation>
    <scope>NUCLEOTIDE SEQUENCE</scope>
    <source>
        <strain evidence="2">Duluth1</strain>
        <tissue evidence="2">Whole animal</tissue>
    </source>
</reference>
<dbReference type="Gene3D" id="3.40.50.410">
    <property type="entry name" value="von Willebrand factor, type A domain"/>
    <property type="match status" value="1"/>
</dbReference>
<dbReference type="PROSITE" id="PS50234">
    <property type="entry name" value="VWFA"/>
    <property type="match status" value="1"/>
</dbReference>
<dbReference type="InterPro" id="IPR002035">
    <property type="entry name" value="VWF_A"/>
</dbReference>
<accession>A0A9D4S1H5</accession>
<dbReference type="EMBL" id="JAIWYP010000001">
    <property type="protein sequence ID" value="KAH3889004.1"/>
    <property type="molecule type" value="Genomic_DNA"/>
</dbReference>
<dbReference type="Proteomes" id="UP000828390">
    <property type="component" value="Unassembled WGS sequence"/>
</dbReference>
<gene>
    <name evidence="2" type="ORF">DPMN_013050</name>
</gene>
<dbReference type="CDD" id="cd00198">
    <property type="entry name" value="vWFA"/>
    <property type="match status" value="1"/>
</dbReference>
<proteinExistence type="predicted"/>
<dbReference type="Pfam" id="PF00092">
    <property type="entry name" value="VWA"/>
    <property type="match status" value="1"/>
</dbReference>
<dbReference type="AlphaFoldDB" id="A0A9D4S1H5"/>
<sequence>MCNVNARFINDLLRERVVVINKMNAFNVWLLLSFTGFDMVIGLEQVTAQSDCNPNTGIVFVLDTSSALDAKAIQLQEEFVELVLRNHRAPRGAVRVSVARCGNNVTIVTPFVDPYYSTDAGEAGFSIERDLTNSSVQDAALHCLENVKRHLTRNARDGTTEMVVLLKGTWDWPVEGSYLQATALRDRHVVLVVIAIGVWEFDGLSALRLLATGDPTYFVLSKFENLRLLATILTKGSCTPITLDLTLEGTQHIASTTTQAVTQEVPCILLSPTAMNRYVAGFGYIQIKCGRSDLIDLQTCNCTG</sequence>
<protein>
    <recommendedName>
        <fullName evidence="1">VWFA domain-containing protein</fullName>
    </recommendedName>
</protein>
<keyword evidence="3" id="KW-1185">Reference proteome</keyword>
<organism evidence="2 3">
    <name type="scientific">Dreissena polymorpha</name>
    <name type="common">Zebra mussel</name>
    <name type="synonym">Mytilus polymorpha</name>
    <dbReference type="NCBI Taxonomy" id="45954"/>
    <lineage>
        <taxon>Eukaryota</taxon>
        <taxon>Metazoa</taxon>
        <taxon>Spiralia</taxon>
        <taxon>Lophotrochozoa</taxon>
        <taxon>Mollusca</taxon>
        <taxon>Bivalvia</taxon>
        <taxon>Autobranchia</taxon>
        <taxon>Heteroconchia</taxon>
        <taxon>Euheterodonta</taxon>
        <taxon>Imparidentia</taxon>
        <taxon>Neoheterodontei</taxon>
        <taxon>Myida</taxon>
        <taxon>Dreissenoidea</taxon>
        <taxon>Dreissenidae</taxon>
        <taxon>Dreissena</taxon>
    </lineage>
</organism>
<name>A0A9D4S1H5_DREPO</name>
<dbReference type="InterPro" id="IPR036465">
    <property type="entry name" value="vWFA_dom_sf"/>
</dbReference>
<feature type="domain" description="VWFA" evidence="1">
    <location>
        <begin position="57"/>
        <end position="233"/>
    </location>
</feature>
<comment type="caution">
    <text evidence="2">The sequence shown here is derived from an EMBL/GenBank/DDBJ whole genome shotgun (WGS) entry which is preliminary data.</text>
</comment>
<dbReference type="SUPFAM" id="SSF53300">
    <property type="entry name" value="vWA-like"/>
    <property type="match status" value="1"/>
</dbReference>
<evidence type="ECO:0000313" key="2">
    <source>
        <dbReference type="EMBL" id="KAH3889004.1"/>
    </source>
</evidence>
<evidence type="ECO:0000313" key="3">
    <source>
        <dbReference type="Proteomes" id="UP000828390"/>
    </source>
</evidence>
<evidence type="ECO:0000259" key="1">
    <source>
        <dbReference type="PROSITE" id="PS50234"/>
    </source>
</evidence>